<reference evidence="1" key="1">
    <citation type="journal article" date="1998" name="Int. J. Syst. Bacteriol. 48 Pt">
        <title>Thermococcus guaymasensis sp. nov. and Thermococcus aggregans sp. nov., two novel thermophilic archaea isolated from the Guaymas Basin hydrothermal vent site.</title>
        <authorList>
            <person name="Canganella F."/>
            <person name="Jones W.J."/>
            <person name="Gambacorta A."/>
            <person name="Antranikian G."/>
        </authorList>
    </citation>
    <scope>NUCLEOTIDE SEQUENCE</scope>
    <source>
        <strain evidence="1">TY</strain>
    </source>
</reference>
<dbReference type="AlphaFoldDB" id="A0A9E7SPH0"/>
<organism evidence="1 2">
    <name type="scientific">Thermococcus aggregans</name>
    <dbReference type="NCBI Taxonomy" id="110163"/>
    <lineage>
        <taxon>Archaea</taxon>
        <taxon>Methanobacteriati</taxon>
        <taxon>Methanobacteriota</taxon>
        <taxon>Thermococci</taxon>
        <taxon>Thermococcales</taxon>
        <taxon>Thermococcaceae</taxon>
        <taxon>Thermococcus</taxon>
    </lineage>
</organism>
<name>A0A9E7SPH0_THEAG</name>
<dbReference type="EMBL" id="CP099582">
    <property type="protein sequence ID" value="USS41231.1"/>
    <property type="molecule type" value="Genomic_DNA"/>
</dbReference>
<evidence type="ECO:0000313" key="2">
    <source>
        <dbReference type="Proteomes" id="UP001055732"/>
    </source>
</evidence>
<gene>
    <name evidence="1" type="ORF">NF865_03270</name>
</gene>
<dbReference type="KEGG" id="tagg:NF865_03270"/>
<dbReference type="RefSeq" id="WP_253305172.1">
    <property type="nucleotide sequence ID" value="NZ_CP099582.1"/>
</dbReference>
<proteinExistence type="predicted"/>
<accession>A0A9E7SPH0</accession>
<sequence length="45" mass="5233">MGRKFRTTVLIPKELHQKTKNKSINLSRPLEKALMIELELLEALT</sequence>
<protein>
    <submittedName>
        <fullName evidence="1">Uncharacterized protein</fullName>
    </submittedName>
</protein>
<dbReference type="Proteomes" id="UP001055732">
    <property type="component" value="Chromosome"/>
</dbReference>
<reference evidence="1" key="2">
    <citation type="submission" date="2022-06" db="EMBL/GenBank/DDBJ databases">
        <authorList>
            <person name="Park Y.-J."/>
        </authorList>
    </citation>
    <scope>NUCLEOTIDE SEQUENCE</scope>
    <source>
        <strain evidence="1">TY</strain>
    </source>
</reference>
<keyword evidence="2" id="KW-1185">Reference proteome</keyword>
<evidence type="ECO:0000313" key="1">
    <source>
        <dbReference type="EMBL" id="USS41231.1"/>
    </source>
</evidence>